<protein>
    <recommendedName>
        <fullName evidence="10">Amino acid transporter transmembrane domain-containing protein</fullName>
    </recommendedName>
</protein>
<feature type="transmembrane region" description="Helical" evidence="9">
    <location>
        <begin position="224"/>
        <end position="243"/>
    </location>
</feature>
<dbReference type="PANTHER" id="PTHR22950:SF458">
    <property type="entry name" value="SODIUM-COUPLED NEUTRAL AMINO ACID TRANSPORTER 11-RELATED"/>
    <property type="match status" value="1"/>
</dbReference>
<evidence type="ECO:0000256" key="4">
    <source>
        <dbReference type="ARBA" id="ARBA00022692"/>
    </source>
</evidence>
<dbReference type="InterPro" id="IPR013057">
    <property type="entry name" value="AA_transpt_TM"/>
</dbReference>
<dbReference type="EMBL" id="JALLPJ020000069">
    <property type="protein sequence ID" value="KAL3803438.1"/>
    <property type="molecule type" value="Genomic_DNA"/>
</dbReference>
<evidence type="ECO:0000313" key="12">
    <source>
        <dbReference type="Proteomes" id="UP001530400"/>
    </source>
</evidence>
<feature type="region of interest" description="Disordered" evidence="8">
    <location>
        <begin position="49"/>
        <end position="69"/>
    </location>
</feature>
<accession>A0ABD3QTE3</accession>
<evidence type="ECO:0000256" key="7">
    <source>
        <dbReference type="ARBA" id="ARBA00023136"/>
    </source>
</evidence>
<feature type="transmembrane region" description="Helical" evidence="9">
    <location>
        <begin position="79"/>
        <end position="101"/>
    </location>
</feature>
<dbReference type="PANTHER" id="PTHR22950">
    <property type="entry name" value="AMINO ACID TRANSPORTER"/>
    <property type="match status" value="1"/>
</dbReference>
<name>A0ABD3QTE3_9STRA</name>
<evidence type="ECO:0000256" key="6">
    <source>
        <dbReference type="ARBA" id="ARBA00022989"/>
    </source>
</evidence>
<evidence type="ECO:0000313" key="11">
    <source>
        <dbReference type="EMBL" id="KAL3803438.1"/>
    </source>
</evidence>
<evidence type="ECO:0000259" key="10">
    <source>
        <dbReference type="Pfam" id="PF01490"/>
    </source>
</evidence>
<comment type="subcellular location">
    <subcellularLocation>
        <location evidence="1">Membrane</location>
        <topology evidence="1">Multi-pass membrane protein</topology>
    </subcellularLocation>
</comment>
<comment type="caution">
    <text evidence="11">The sequence shown here is derived from an EMBL/GenBank/DDBJ whole genome shotgun (WGS) entry which is preliminary data.</text>
</comment>
<proteinExistence type="inferred from homology"/>
<evidence type="ECO:0000256" key="3">
    <source>
        <dbReference type="ARBA" id="ARBA00022448"/>
    </source>
</evidence>
<sequence>MPLPQMMSKLKSCALTETVNSRFGFGSLITNQKMKQYDAIQIHNDESDALPRLSSNNRNPEDHLTPSFDCPEEDRPSNLLIGIFNLIASIVGGGVLSLPIVFSKCGIFFTTISMMLSAYTTYMSLIMLCYSSRRRGGSSYGEVMRSAFGERMEEAVSWLLFIFLMFVIVGYMVLIRDIWTPLVKLTPLASILGANDGDYVLLSIIVLLMPFLLQRSLHALRYNCYFGFMSVMMLCLALGRGALLRLNEGVSDVNTMDSAPFEIEYFKIPSVQEILFSFPIVTCSFLCHFNVNSIQNSLREPTRQRIQNLLQYAISTCFVIMYLLGLGGYLYAGNQVDGNVLNNVPIGIDATDEDNEQIWLFTVGRLGIGLTIVLALPLMALPCRDSLLEIVDVSFHRSHHRLGNSTHNKEYEFQYCWNLFHACNRNESIEDAAIATEDEVLEEIVPTHEEAAVSAAETRLLPRTSLILRHEPIQKDYVFRNTFIGSSMAFVIAFILPCGSFIVIENQVLTADRKKEWVIMAWIMLIFSVIGAITCTFNSLV</sequence>
<keyword evidence="5" id="KW-0029">Amino-acid transport</keyword>
<evidence type="ECO:0000256" key="1">
    <source>
        <dbReference type="ARBA" id="ARBA00004141"/>
    </source>
</evidence>
<feature type="transmembrane region" description="Helical" evidence="9">
    <location>
        <begin position="483"/>
        <end position="504"/>
    </location>
</feature>
<feature type="transmembrane region" description="Helical" evidence="9">
    <location>
        <begin position="107"/>
        <end position="130"/>
    </location>
</feature>
<dbReference type="Proteomes" id="UP001530400">
    <property type="component" value="Unassembled WGS sequence"/>
</dbReference>
<evidence type="ECO:0000256" key="8">
    <source>
        <dbReference type="SAM" id="MobiDB-lite"/>
    </source>
</evidence>
<feature type="transmembrane region" description="Helical" evidence="9">
    <location>
        <begin position="274"/>
        <end position="291"/>
    </location>
</feature>
<feature type="transmembrane region" description="Helical" evidence="9">
    <location>
        <begin position="199"/>
        <end position="217"/>
    </location>
</feature>
<evidence type="ECO:0000256" key="2">
    <source>
        <dbReference type="ARBA" id="ARBA00008066"/>
    </source>
</evidence>
<reference evidence="11 12" key="1">
    <citation type="submission" date="2024-10" db="EMBL/GenBank/DDBJ databases">
        <title>Updated reference genomes for cyclostephanoid diatoms.</title>
        <authorList>
            <person name="Roberts W.R."/>
            <person name="Alverson A.J."/>
        </authorList>
    </citation>
    <scope>NUCLEOTIDE SEQUENCE [LARGE SCALE GENOMIC DNA]</scope>
    <source>
        <strain evidence="11 12">AJA010-31</strain>
    </source>
</reference>
<keyword evidence="4 9" id="KW-0812">Transmembrane</keyword>
<keyword evidence="3" id="KW-0813">Transport</keyword>
<feature type="transmembrane region" description="Helical" evidence="9">
    <location>
        <begin position="312"/>
        <end position="332"/>
    </location>
</feature>
<dbReference type="AlphaFoldDB" id="A0ABD3QTE3"/>
<evidence type="ECO:0000256" key="5">
    <source>
        <dbReference type="ARBA" id="ARBA00022970"/>
    </source>
</evidence>
<dbReference type="Pfam" id="PF01490">
    <property type="entry name" value="Aa_trans"/>
    <property type="match status" value="1"/>
</dbReference>
<keyword evidence="7 9" id="KW-0472">Membrane</keyword>
<keyword evidence="6 9" id="KW-1133">Transmembrane helix</keyword>
<dbReference type="GO" id="GO:0006865">
    <property type="term" value="P:amino acid transport"/>
    <property type="evidence" value="ECO:0007669"/>
    <property type="project" value="UniProtKB-KW"/>
</dbReference>
<organism evidence="11 12">
    <name type="scientific">Cyclotella atomus</name>
    <dbReference type="NCBI Taxonomy" id="382360"/>
    <lineage>
        <taxon>Eukaryota</taxon>
        <taxon>Sar</taxon>
        <taxon>Stramenopiles</taxon>
        <taxon>Ochrophyta</taxon>
        <taxon>Bacillariophyta</taxon>
        <taxon>Coscinodiscophyceae</taxon>
        <taxon>Thalassiosirophycidae</taxon>
        <taxon>Stephanodiscales</taxon>
        <taxon>Stephanodiscaceae</taxon>
        <taxon>Cyclotella</taxon>
    </lineage>
</organism>
<keyword evidence="12" id="KW-1185">Reference proteome</keyword>
<feature type="transmembrane region" description="Helical" evidence="9">
    <location>
        <begin position="155"/>
        <end position="179"/>
    </location>
</feature>
<feature type="domain" description="Amino acid transporter transmembrane" evidence="10">
    <location>
        <begin position="77"/>
        <end position="407"/>
    </location>
</feature>
<gene>
    <name evidence="11" type="ORF">ACHAWO_003593</name>
</gene>
<feature type="transmembrane region" description="Helical" evidence="9">
    <location>
        <begin position="519"/>
        <end position="540"/>
    </location>
</feature>
<evidence type="ECO:0000256" key="9">
    <source>
        <dbReference type="SAM" id="Phobius"/>
    </source>
</evidence>
<dbReference type="GO" id="GO:0016020">
    <property type="term" value="C:membrane"/>
    <property type="evidence" value="ECO:0007669"/>
    <property type="project" value="UniProtKB-SubCell"/>
</dbReference>
<comment type="similarity">
    <text evidence="2">Belongs to the amino acid/polyamine transporter 2 family.</text>
</comment>
<feature type="transmembrane region" description="Helical" evidence="9">
    <location>
        <begin position="358"/>
        <end position="381"/>
    </location>
</feature>